<evidence type="ECO:0000313" key="2">
    <source>
        <dbReference type="EMBL" id="GAB35202.1"/>
    </source>
</evidence>
<evidence type="ECO:0000256" key="1">
    <source>
        <dbReference type="SAM" id="MobiDB-lite"/>
    </source>
</evidence>
<feature type="non-terminal residue" evidence="2">
    <location>
        <position position="119"/>
    </location>
</feature>
<keyword evidence="3" id="KW-1185">Reference proteome</keyword>
<accession>H5TNZ4</accession>
<evidence type="ECO:0000313" key="3">
    <source>
        <dbReference type="Proteomes" id="UP000005038"/>
    </source>
</evidence>
<organism evidence="2 3">
    <name type="scientific">Gordonia otitidis (strain DSM 44809 / CCUG 52243 / JCM 12355 / NBRC 100426 / IFM 10032)</name>
    <dbReference type="NCBI Taxonomy" id="1108044"/>
    <lineage>
        <taxon>Bacteria</taxon>
        <taxon>Bacillati</taxon>
        <taxon>Actinomycetota</taxon>
        <taxon>Actinomycetes</taxon>
        <taxon>Mycobacteriales</taxon>
        <taxon>Gordoniaceae</taxon>
        <taxon>Gordonia</taxon>
    </lineage>
</organism>
<proteinExistence type="predicted"/>
<reference evidence="2" key="1">
    <citation type="submission" date="2012-02" db="EMBL/GenBank/DDBJ databases">
        <title>Whole genome shotgun sequence of Gordonia otitidis NBRC 100426.</title>
        <authorList>
            <person name="Yoshida I."/>
            <person name="Hosoyama A."/>
            <person name="Tsuchikane K."/>
            <person name="Katsumata H."/>
            <person name="Yamazaki S."/>
            <person name="Fujita N."/>
        </authorList>
    </citation>
    <scope>NUCLEOTIDE SEQUENCE [LARGE SCALE GENOMIC DNA]</scope>
    <source>
        <strain evidence="2">NBRC 100426</strain>
    </source>
</reference>
<protein>
    <submittedName>
        <fullName evidence="2">Uncharacterized protein</fullName>
    </submittedName>
</protein>
<feature type="region of interest" description="Disordered" evidence="1">
    <location>
        <begin position="79"/>
        <end position="104"/>
    </location>
</feature>
<dbReference type="AlphaFoldDB" id="H5TNZ4"/>
<feature type="region of interest" description="Disordered" evidence="1">
    <location>
        <begin position="1"/>
        <end position="35"/>
    </location>
</feature>
<dbReference type="EMBL" id="BAFB01000145">
    <property type="protein sequence ID" value="GAB35202.1"/>
    <property type="molecule type" value="Genomic_DNA"/>
</dbReference>
<comment type="caution">
    <text evidence="2">The sequence shown here is derived from an EMBL/GenBank/DDBJ whole genome shotgun (WGS) entry which is preliminary data.</text>
</comment>
<sequence length="119" mass="12936">MNHSRHDGQQRGLSAGQRPDRPVEVGRQSQRRQFRHRASLDVPVVADGLEVRFVYRSRLDGRDGSPDLFDVQRRGDGLGGVGEGVLGNERDVAGGDGSGGGDEFARDQLQKCRLARAVG</sequence>
<name>H5TNZ4_GORO1</name>
<gene>
    <name evidence="2" type="ORF">GOOTI_145_00210</name>
</gene>
<dbReference type="Proteomes" id="UP000005038">
    <property type="component" value="Unassembled WGS sequence"/>
</dbReference>